<evidence type="ECO:0000256" key="1">
    <source>
        <dbReference type="ARBA" id="ARBA00001947"/>
    </source>
</evidence>
<keyword evidence="7" id="KW-1185">Reference proteome</keyword>
<evidence type="ECO:0000313" key="7">
    <source>
        <dbReference type="Proteomes" id="UP000317496"/>
    </source>
</evidence>
<dbReference type="GO" id="GO:0046872">
    <property type="term" value="F:metal ion binding"/>
    <property type="evidence" value="ECO:0007669"/>
    <property type="project" value="UniProtKB-KW"/>
</dbReference>
<dbReference type="KEGG" id="fer:FNB15_13500"/>
<dbReference type="InterPro" id="IPR055438">
    <property type="entry name" value="AstE_AspA_cat"/>
</dbReference>
<evidence type="ECO:0000256" key="2">
    <source>
        <dbReference type="ARBA" id="ARBA00022723"/>
    </source>
</evidence>
<feature type="domain" description="Succinylglutamate desuccinylase/Aspartoacylase catalytic" evidence="5">
    <location>
        <begin position="35"/>
        <end position="188"/>
    </location>
</feature>
<proteinExistence type="predicted"/>
<evidence type="ECO:0000259" key="5">
    <source>
        <dbReference type="Pfam" id="PF24827"/>
    </source>
</evidence>
<name>A0A516H370_9PROT</name>
<dbReference type="EMBL" id="CP041636">
    <property type="protein sequence ID" value="QDO98222.1"/>
    <property type="molecule type" value="Genomic_DNA"/>
</dbReference>
<keyword evidence="3" id="KW-0378">Hydrolase</keyword>
<accession>A0A516H370</accession>
<comment type="cofactor">
    <cofactor evidence="1">
        <name>Zn(2+)</name>
        <dbReference type="ChEBI" id="CHEBI:29105"/>
    </cofactor>
</comment>
<sequence length="318" mass="34396">MSALPANPLLPIPITQYREGNAGIPYAHVLDSGRPGPQVAITALIHGNEVCGAHALDLLLREKFRPARGKLTLIFCNVAAYTRFDPNEPTASRFVDEDMNRVWGANALDSTRRSIELDRAREIEPLLAEIDLLLDLHSMQQPSPPLMLAGPLQKGREFAAKVGVPATVVADQGHKAGLRMRDYGGFGDPSSPKNALLVECGQHWEQASRAVAIETMFRFLLATGQATEADLARHGLALLPAAQQKFVEVTDAVTIATETFSFAQSYMGLESIPQAGTVIAHDGATPITTPYDNCVLIMPTKRLKPGQTAVRLGRYIAA</sequence>
<evidence type="ECO:0000256" key="4">
    <source>
        <dbReference type="ARBA" id="ARBA00022833"/>
    </source>
</evidence>
<organism evidence="6 7">
    <name type="scientific">Ferrovibrio terrae</name>
    <dbReference type="NCBI Taxonomy" id="2594003"/>
    <lineage>
        <taxon>Bacteria</taxon>
        <taxon>Pseudomonadati</taxon>
        <taxon>Pseudomonadota</taxon>
        <taxon>Alphaproteobacteria</taxon>
        <taxon>Rhodospirillales</taxon>
        <taxon>Rhodospirillaceae</taxon>
        <taxon>Ferrovibrio</taxon>
    </lineage>
</organism>
<evidence type="ECO:0000256" key="3">
    <source>
        <dbReference type="ARBA" id="ARBA00022801"/>
    </source>
</evidence>
<dbReference type="PANTHER" id="PTHR15162:SF7">
    <property type="entry name" value="SUCCINYLGLUTAMATE DESUCCINYLASE"/>
    <property type="match status" value="1"/>
</dbReference>
<gene>
    <name evidence="6" type="ORF">FNB15_13500</name>
</gene>
<reference evidence="6 7" key="1">
    <citation type="submission" date="2019-07" db="EMBL/GenBank/DDBJ databases">
        <title>Genome sequencing for Ferrovibrio sp. K5.</title>
        <authorList>
            <person name="Park S.-J."/>
        </authorList>
    </citation>
    <scope>NUCLEOTIDE SEQUENCE [LARGE SCALE GENOMIC DNA]</scope>
    <source>
        <strain evidence="6 7">K5</strain>
    </source>
</reference>
<protein>
    <recommendedName>
        <fullName evidence="5">Succinylglutamate desuccinylase/Aspartoacylase catalytic domain-containing protein</fullName>
    </recommendedName>
</protein>
<dbReference type="PANTHER" id="PTHR15162">
    <property type="entry name" value="ASPARTOACYLASE"/>
    <property type="match status" value="1"/>
</dbReference>
<dbReference type="Gene3D" id="3.40.630.10">
    <property type="entry name" value="Zn peptidases"/>
    <property type="match status" value="1"/>
</dbReference>
<keyword evidence="2" id="KW-0479">Metal-binding</keyword>
<dbReference type="RefSeq" id="WP_144069203.1">
    <property type="nucleotide sequence ID" value="NZ_CP041636.1"/>
</dbReference>
<dbReference type="OrthoDB" id="7813621at2"/>
<dbReference type="GO" id="GO:0005829">
    <property type="term" value="C:cytosol"/>
    <property type="evidence" value="ECO:0007669"/>
    <property type="project" value="TreeGrafter"/>
</dbReference>
<dbReference type="CDD" id="cd06910">
    <property type="entry name" value="M14_ASTE_ASPA-like"/>
    <property type="match status" value="1"/>
</dbReference>
<keyword evidence="4" id="KW-0862">Zinc</keyword>
<dbReference type="Pfam" id="PF24827">
    <property type="entry name" value="AstE_AspA_cat"/>
    <property type="match status" value="1"/>
</dbReference>
<dbReference type="AlphaFoldDB" id="A0A516H370"/>
<dbReference type="GO" id="GO:0016788">
    <property type="term" value="F:hydrolase activity, acting on ester bonds"/>
    <property type="evidence" value="ECO:0007669"/>
    <property type="project" value="InterPro"/>
</dbReference>
<dbReference type="InterPro" id="IPR050178">
    <property type="entry name" value="AspA/AstE_fam"/>
</dbReference>
<dbReference type="Proteomes" id="UP000317496">
    <property type="component" value="Chromosome"/>
</dbReference>
<evidence type="ECO:0000313" key="6">
    <source>
        <dbReference type="EMBL" id="QDO98222.1"/>
    </source>
</evidence>
<dbReference type="SUPFAM" id="SSF53187">
    <property type="entry name" value="Zn-dependent exopeptidases"/>
    <property type="match status" value="1"/>
</dbReference>